<dbReference type="InterPro" id="IPR004383">
    <property type="entry name" value="rRNA_lsu_MTrfase_RlmN/Cfr"/>
</dbReference>
<keyword evidence="8" id="KW-0479">Metal-binding</keyword>
<organism evidence="12 13">
    <name type="scientific">Candidatus Magasanikbacteria bacterium CG10_big_fil_rev_8_21_14_0_10_36_32</name>
    <dbReference type="NCBI Taxonomy" id="1974646"/>
    <lineage>
        <taxon>Bacteria</taxon>
        <taxon>Candidatus Magasanikiibacteriota</taxon>
    </lineage>
</organism>
<dbReference type="GO" id="GO:0008173">
    <property type="term" value="F:RNA methyltransferase activity"/>
    <property type="evidence" value="ECO:0007669"/>
    <property type="project" value="InterPro"/>
</dbReference>
<dbReference type="Gene3D" id="1.10.150.530">
    <property type="match status" value="1"/>
</dbReference>
<evidence type="ECO:0000256" key="2">
    <source>
        <dbReference type="ARBA" id="ARBA00004496"/>
    </source>
</evidence>
<dbReference type="PANTHER" id="PTHR30544">
    <property type="entry name" value="23S RRNA METHYLTRANSFERASE"/>
    <property type="match status" value="1"/>
</dbReference>
<evidence type="ECO:0000256" key="7">
    <source>
        <dbReference type="ARBA" id="ARBA00022691"/>
    </source>
</evidence>
<dbReference type="Pfam" id="PF04055">
    <property type="entry name" value="Radical_SAM"/>
    <property type="match status" value="1"/>
</dbReference>
<gene>
    <name evidence="12" type="ORF">COU29_03860</name>
</gene>
<dbReference type="EMBL" id="PFBV01000005">
    <property type="protein sequence ID" value="PIT88120.1"/>
    <property type="molecule type" value="Genomic_DNA"/>
</dbReference>
<dbReference type="InterPro" id="IPR007197">
    <property type="entry name" value="rSAM"/>
</dbReference>
<dbReference type="CDD" id="cd01335">
    <property type="entry name" value="Radical_SAM"/>
    <property type="match status" value="1"/>
</dbReference>
<keyword evidence="10" id="KW-0411">Iron-sulfur</keyword>
<dbReference type="SFLD" id="SFLDF00275">
    <property type="entry name" value="adenosine_C2_methyltransferase"/>
    <property type="match status" value="1"/>
</dbReference>
<evidence type="ECO:0000256" key="9">
    <source>
        <dbReference type="ARBA" id="ARBA00023004"/>
    </source>
</evidence>
<dbReference type="AlphaFoldDB" id="A0A2M6W5V5"/>
<dbReference type="GO" id="GO:0070475">
    <property type="term" value="P:rRNA base methylation"/>
    <property type="evidence" value="ECO:0007669"/>
    <property type="project" value="TreeGrafter"/>
</dbReference>
<evidence type="ECO:0000256" key="5">
    <source>
        <dbReference type="ARBA" id="ARBA00022603"/>
    </source>
</evidence>
<keyword evidence="5" id="KW-0489">Methyltransferase</keyword>
<reference evidence="13" key="1">
    <citation type="submission" date="2017-09" db="EMBL/GenBank/DDBJ databases">
        <title>Depth-based differentiation of microbial function through sediment-hosted aquifers and enrichment of novel symbionts in the deep terrestrial subsurface.</title>
        <authorList>
            <person name="Probst A.J."/>
            <person name="Ladd B."/>
            <person name="Jarett J.K."/>
            <person name="Geller-Mcgrath D.E."/>
            <person name="Sieber C.M.K."/>
            <person name="Emerson J.B."/>
            <person name="Anantharaman K."/>
            <person name="Thomas B.C."/>
            <person name="Malmstrom R."/>
            <person name="Stieglmeier M."/>
            <person name="Klingl A."/>
            <person name="Woyke T."/>
            <person name="Ryan C.M."/>
            <person name="Banfield J.F."/>
        </authorList>
    </citation>
    <scope>NUCLEOTIDE SEQUENCE [LARGE SCALE GENOMIC DNA]</scope>
</reference>
<accession>A0A2M6W5V5</accession>
<comment type="cofactor">
    <cofactor evidence="1">
        <name>[4Fe-4S] cluster</name>
        <dbReference type="ChEBI" id="CHEBI:49883"/>
    </cofactor>
</comment>
<evidence type="ECO:0000256" key="6">
    <source>
        <dbReference type="ARBA" id="ARBA00022679"/>
    </source>
</evidence>
<evidence type="ECO:0000313" key="13">
    <source>
        <dbReference type="Proteomes" id="UP000231426"/>
    </source>
</evidence>
<dbReference type="Proteomes" id="UP000231426">
    <property type="component" value="Unassembled WGS sequence"/>
</dbReference>
<dbReference type="GO" id="GO:0051539">
    <property type="term" value="F:4 iron, 4 sulfur cluster binding"/>
    <property type="evidence" value="ECO:0007669"/>
    <property type="project" value="UniProtKB-KW"/>
</dbReference>
<keyword evidence="3" id="KW-0004">4Fe-4S</keyword>
<feature type="domain" description="Radical SAM core" evidence="11">
    <location>
        <begin position="96"/>
        <end position="334"/>
    </location>
</feature>
<evidence type="ECO:0000256" key="8">
    <source>
        <dbReference type="ARBA" id="ARBA00022723"/>
    </source>
</evidence>
<keyword evidence="6" id="KW-0808">Transferase</keyword>
<evidence type="ECO:0000256" key="10">
    <source>
        <dbReference type="ARBA" id="ARBA00023014"/>
    </source>
</evidence>
<dbReference type="InterPro" id="IPR058240">
    <property type="entry name" value="rSAM_sf"/>
</dbReference>
<dbReference type="SFLD" id="SFLDG01062">
    <property type="entry name" value="methyltransferase_(Class_A)"/>
    <property type="match status" value="1"/>
</dbReference>
<dbReference type="GO" id="GO:0005737">
    <property type="term" value="C:cytoplasm"/>
    <property type="evidence" value="ECO:0007669"/>
    <property type="project" value="UniProtKB-SubCell"/>
</dbReference>
<dbReference type="GO" id="GO:0030488">
    <property type="term" value="P:tRNA methylation"/>
    <property type="evidence" value="ECO:0007669"/>
    <property type="project" value="TreeGrafter"/>
</dbReference>
<dbReference type="InterPro" id="IPR040072">
    <property type="entry name" value="Methyltransferase_A"/>
</dbReference>
<dbReference type="PROSITE" id="PS51918">
    <property type="entry name" value="RADICAL_SAM"/>
    <property type="match status" value="1"/>
</dbReference>
<keyword evidence="4" id="KW-0963">Cytoplasm</keyword>
<sequence>MTESLEKILAGEKKYRLKQIEAAKFDPRINNFSEISTLSKELREKLKSVPWLSVKLAVLQESRIDNTKKAILELSDGMVAETVLMGRKMKKKIKNAEERYTICVSSQVGCAMGCSFCATGIGGFKRNLSAEEIIDQFRFWQRWLCVKNGKIDNVVFMGQGEPLLNYDEVKQAIIILLKNTEIGPTKITLSTAGIMSSMEKILTDIDFPPVRVAISLHSAVNETRKKIMPSHQNNFFEFLPIWAKKYHEKFSSRTHFLGLEYLLLDSINDDEKHLKVFIKLASKVGRVRINLIPYNAVGGSLRGSKEEVIKHWHNILMKSGFTTTIRHSQGADIDAACGQLANKMANC</sequence>
<dbReference type="PANTHER" id="PTHR30544:SF5">
    <property type="entry name" value="RADICAL SAM CORE DOMAIN-CONTAINING PROTEIN"/>
    <property type="match status" value="1"/>
</dbReference>
<comment type="subcellular location">
    <subcellularLocation>
        <location evidence="2">Cytoplasm</location>
    </subcellularLocation>
</comment>
<evidence type="ECO:0000256" key="3">
    <source>
        <dbReference type="ARBA" id="ARBA00022485"/>
    </source>
</evidence>
<evidence type="ECO:0000259" key="11">
    <source>
        <dbReference type="PROSITE" id="PS51918"/>
    </source>
</evidence>
<evidence type="ECO:0000256" key="1">
    <source>
        <dbReference type="ARBA" id="ARBA00001966"/>
    </source>
</evidence>
<dbReference type="Gene3D" id="3.20.20.70">
    <property type="entry name" value="Aldolase class I"/>
    <property type="match status" value="1"/>
</dbReference>
<dbReference type="PIRSF" id="PIRSF006004">
    <property type="entry name" value="CHP00048"/>
    <property type="match status" value="1"/>
</dbReference>
<dbReference type="SFLD" id="SFLDS00029">
    <property type="entry name" value="Radical_SAM"/>
    <property type="match status" value="1"/>
</dbReference>
<evidence type="ECO:0000256" key="4">
    <source>
        <dbReference type="ARBA" id="ARBA00022490"/>
    </source>
</evidence>
<keyword evidence="9" id="KW-0408">Iron</keyword>
<dbReference type="InterPro" id="IPR013785">
    <property type="entry name" value="Aldolase_TIM"/>
</dbReference>
<protein>
    <recommendedName>
        <fullName evidence="11">Radical SAM core domain-containing protein</fullName>
    </recommendedName>
</protein>
<comment type="caution">
    <text evidence="12">The sequence shown here is derived from an EMBL/GenBank/DDBJ whole genome shotgun (WGS) entry which is preliminary data.</text>
</comment>
<dbReference type="GO" id="GO:0046872">
    <property type="term" value="F:metal ion binding"/>
    <property type="evidence" value="ECO:0007669"/>
    <property type="project" value="UniProtKB-KW"/>
</dbReference>
<proteinExistence type="predicted"/>
<keyword evidence="7" id="KW-0949">S-adenosyl-L-methionine</keyword>
<evidence type="ECO:0000313" key="12">
    <source>
        <dbReference type="EMBL" id="PIT88120.1"/>
    </source>
</evidence>
<dbReference type="SUPFAM" id="SSF102114">
    <property type="entry name" value="Radical SAM enzymes"/>
    <property type="match status" value="1"/>
</dbReference>
<name>A0A2M6W5V5_9BACT</name>